<sequence length="175" mass="19163">MTQRRFTQLDSVTPAALPRRLAAMLYDGFLVLAIWLVVTVMHMAFLRFVLGRSAESIGTGNLAVATLRLLLVCSAAAFFTYCWRRGGMTLGMQTWRLRVQNAQGGPISLSQSLIRCMAAWVSLAAAGLGYWWVLVDPQKRSWPDIASGTQTVVLPKAAGKKAARHKAAQNKAAQK</sequence>
<dbReference type="EMBL" id="CP119391">
    <property type="protein sequence ID" value="WNK20803.1"/>
    <property type="molecule type" value="Genomic_DNA"/>
</dbReference>
<proteinExistence type="predicted"/>
<keyword evidence="3 6" id="KW-0812">Transmembrane</keyword>
<dbReference type="InterPro" id="IPR051791">
    <property type="entry name" value="Pra-immunoreactive"/>
</dbReference>
<evidence type="ECO:0000256" key="2">
    <source>
        <dbReference type="ARBA" id="ARBA00022475"/>
    </source>
</evidence>
<keyword evidence="5 6" id="KW-0472">Membrane</keyword>
<dbReference type="RefSeq" id="WP_311884625.1">
    <property type="nucleotide sequence ID" value="NZ_CP119391.1"/>
</dbReference>
<name>A0ABY9Z3K0_9GAMM</name>
<evidence type="ECO:0000313" key="8">
    <source>
        <dbReference type="EMBL" id="WNK20803.1"/>
    </source>
</evidence>
<evidence type="ECO:0000256" key="4">
    <source>
        <dbReference type="ARBA" id="ARBA00022989"/>
    </source>
</evidence>
<evidence type="ECO:0000256" key="6">
    <source>
        <dbReference type="SAM" id="Phobius"/>
    </source>
</evidence>
<reference evidence="8 9" key="1">
    <citation type="submission" date="2023-03" db="EMBL/GenBank/DDBJ databases">
        <title>Halomonas sp. nov., isolated from Korean tranditional fermented seafood 'Jeotgal'.</title>
        <authorList>
            <person name="Kim B."/>
            <person name="Shin N.-R."/>
        </authorList>
    </citation>
    <scope>NUCLEOTIDE SEQUENCE [LARGE SCALE GENOMIC DNA]</scope>
    <source>
        <strain evidence="8 9">SG2L-4</strain>
    </source>
</reference>
<dbReference type="PANTHER" id="PTHR36115:SF10">
    <property type="entry name" value="RDD DOMAIN-CONTAINING PROTEIN"/>
    <property type="match status" value="1"/>
</dbReference>
<keyword evidence="9" id="KW-1185">Reference proteome</keyword>
<feature type="transmembrane region" description="Helical" evidence="6">
    <location>
        <begin position="62"/>
        <end position="83"/>
    </location>
</feature>
<gene>
    <name evidence="8" type="ORF">P1P91_03740</name>
</gene>
<keyword evidence="2" id="KW-1003">Cell membrane</keyword>
<dbReference type="InterPro" id="IPR010432">
    <property type="entry name" value="RDD"/>
</dbReference>
<comment type="subcellular location">
    <subcellularLocation>
        <location evidence="1">Cell membrane</location>
        <topology evidence="1">Multi-pass membrane protein</topology>
    </subcellularLocation>
</comment>
<evidence type="ECO:0000256" key="1">
    <source>
        <dbReference type="ARBA" id="ARBA00004651"/>
    </source>
</evidence>
<organism evidence="8 9">
    <name type="scientific">Halomonas piscis</name>
    <dbReference type="NCBI Taxonomy" id="3031727"/>
    <lineage>
        <taxon>Bacteria</taxon>
        <taxon>Pseudomonadati</taxon>
        <taxon>Pseudomonadota</taxon>
        <taxon>Gammaproteobacteria</taxon>
        <taxon>Oceanospirillales</taxon>
        <taxon>Halomonadaceae</taxon>
        <taxon>Halomonas</taxon>
    </lineage>
</organism>
<evidence type="ECO:0000256" key="3">
    <source>
        <dbReference type="ARBA" id="ARBA00022692"/>
    </source>
</evidence>
<keyword evidence="4 6" id="KW-1133">Transmembrane helix</keyword>
<dbReference type="Proteomes" id="UP001301869">
    <property type="component" value="Chromosome"/>
</dbReference>
<evidence type="ECO:0000256" key="5">
    <source>
        <dbReference type="ARBA" id="ARBA00023136"/>
    </source>
</evidence>
<protein>
    <submittedName>
        <fullName evidence="8">RDD family protein</fullName>
    </submittedName>
</protein>
<feature type="transmembrane region" description="Helical" evidence="6">
    <location>
        <begin position="113"/>
        <end position="133"/>
    </location>
</feature>
<evidence type="ECO:0000259" key="7">
    <source>
        <dbReference type="Pfam" id="PF06271"/>
    </source>
</evidence>
<dbReference type="PANTHER" id="PTHR36115">
    <property type="entry name" value="PROLINE-RICH ANTIGEN HOMOLOG-RELATED"/>
    <property type="match status" value="1"/>
</dbReference>
<dbReference type="Pfam" id="PF06271">
    <property type="entry name" value="RDD"/>
    <property type="match status" value="1"/>
</dbReference>
<accession>A0ABY9Z3K0</accession>
<feature type="transmembrane region" description="Helical" evidence="6">
    <location>
        <begin position="29"/>
        <end position="50"/>
    </location>
</feature>
<evidence type="ECO:0000313" key="9">
    <source>
        <dbReference type="Proteomes" id="UP001301869"/>
    </source>
</evidence>
<feature type="domain" description="RDD" evidence="7">
    <location>
        <begin position="15"/>
        <end position="148"/>
    </location>
</feature>